<reference evidence="1 2" key="1">
    <citation type="journal article" date="2022" name="Plant J.">
        <title>Chromosome-level genome of Camellia lanceoleosa provides a valuable resource for understanding genome evolution and self-incompatibility.</title>
        <authorList>
            <person name="Gong W."/>
            <person name="Xiao S."/>
            <person name="Wang L."/>
            <person name="Liao Z."/>
            <person name="Chang Y."/>
            <person name="Mo W."/>
            <person name="Hu G."/>
            <person name="Li W."/>
            <person name="Zhao G."/>
            <person name="Zhu H."/>
            <person name="Hu X."/>
            <person name="Ji K."/>
            <person name="Xiang X."/>
            <person name="Song Q."/>
            <person name="Yuan D."/>
            <person name="Jin S."/>
            <person name="Zhang L."/>
        </authorList>
    </citation>
    <scope>NUCLEOTIDE SEQUENCE [LARGE SCALE GENOMIC DNA]</scope>
    <source>
        <strain evidence="1">SQ_2022a</strain>
    </source>
</reference>
<comment type="caution">
    <text evidence="1">The sequence shown here is derived from an EMBL/GenBank/DDBJ whole genome shotgun (WGS) entry which is preliminary data.</text>
</comment>
<gene>
    <name evidence="1" type="ORF">LOK49_LG05G02574</name>
</gene>
<keyword evidence="1" id="KW-0808">Transferase</keyword>
<keyword evidence="1" id="KW-0418">Kinase</keyword>
<proteinExistence type="predicted"/>
<keyword evidence="2" id="KW-1185">Reference proteome</keyword>
<accession>A0ACC0HVQ5</accession>
<evidence type="ECO:0000313" key="2">
    <source>
        <dbReference type="Proteomes" id="UP001060215"/>
    </source>
</evidence>
<dbReference type="EMBL" id="CM045761">
    <property type="protein sequence ID" value="KAI8016046.1"/>
    <property type="molecule type" value="Genomic_DNA"/>
</dbReference>
<dbReference type="Proteomes" id="UP001060215">
    <property type="component" value="Chromosome 4"/>
</dbReference>
<protein>
    <submittedName>
        <fullName evidence="1">Serine/threonine-protein kinase</fullName>
    </submittedName>
</protein>
<organism evidence="1 2">
    <name type="scientific">Camellia lanceoleosa</name>
    <dbReference type="NCBI Taxonomy" id="1840588"/>
    <lineage>
        <taxon>Eukaryota</taxon>
        <taxon>Viridiplantae</taxon>
        <taxon>Streptophyta</taxon>
        <taxon>Embryophyta</taxon>
        <taxon>Tracheophyta</taxon>
        <taxon>Spermatophyta</taxon>
        <taxon>Magnoliopsida</taxon>
        <taxon>eudicotyledons</taxon>
        <taxon>Gunneridae</taxon>
        <taxon>Pentapetalae</taxon>
        <taxon>asterids</taxon>
        <taxon>Ericales</taxon>
        <taxon>Theaceae</taxon>
        <taxon>Camellia</taxon>
    </lineage>
</organism>
<name>A0ACC0HVQ5_9ERIC</name>
<sequence length="155" mass="17029">MANPRKAIPMASASSPSPSLTSLSPPQIPMELHEINRANLIKVVKSKLAIARITPNSSDCGVAADLWSAGCILAELYARKPIMPGRTEVIWRSQTFDLKFLVLGSLSLVHSLASSAHISFGFTLRWLLFTKNQRTLLPVPPPPSNLTEEEESRRQ</sequence>
<evidence type="ECO:0000313" key="1">
    <source>
        <dbReference type="EMBL" id="KAI8016046.1"/>
    </source>
</evidence>